<keyword evidence="4" id="KW-1185">Reference proteome</keyword>
<evidence type="ECO:0000313" key="3">
    <source>
        <dbReference type="EMBL" id="AFZ20631.1"/>
    </source>
</evidence>
<dbReference type="STRING" id="1173027.Mic7113_4970"/>
<sequence length="350" mass="39646">MAMWYSVQSKYLQEVNLAWKRKNDGREQEVSEKLGLSLRLVIDNLFLKGEPVNRVNFIEICQFLGMNWQEIAGLEELEIQIRPSPAEPNAEEAILLRRPTGGVDDVDQAINELVGTLCEMLRRITRKAGDLIRADRTSIFLLDHQTKVLGTIIADDGNGGCLLIDIPANRGIASLAANSLQVINIPFDVYDDPRSEEAKRTDQRTGYRTYTMLAWPLLNKQKDLVAVVQLINKLKSSDNPEDDLSKRIDKKGFTPEDEEKFAKFAPSILKILEKCQLCYELAQKLKKASGIKQGGSLIQNAALIAELKRQEQQLRKNLNKIQIPQKPDSPRAGVVYSSQTHLKMHREQER</sequence>
<organism evidence="3 4">
    <name type="scientific">Allocoleopsis franciscana PCC 7113</name>
    <dbReference type="NCBI Taxonomy" id="1173027"/>
    <lineage>
        <taxon>Bacteria</taxon>
        <taxon>Bacillati</taxon>
        <taxon>Cyanobacteriota</taxon>
        <taxon>Cyanophyceae</taxon>
        <taxon>Coleofasciculales</taxon>
        <taxon>Coleofasciculaceae</taxon>
        <taxon>Allocoleopsis</taxon>
        <taxon>Allocoleopsis franciscana</taxon>
    </lineage>
</organism>
<evidence type="ECO:0000313" key="4">
    <source>
        <dbReference type="Proteomes" id="UP000010471"/>
    </source>
</evidence>
<dbReference type="OrthoDB" id="466504at2"/>
<dbReference type="PATRIC" id="fig|1173027.3.peg.5506"/>
<evidence type="ECO:0000259" key="2">
    <source>
        <dbReference type="SMART" id="SM00065"/>
    </source>
</evidence>
<dbReference type="SMART" id="SM00065">
    <property type="entry name" value="GAF"/>
    <property type="match status" value="1"/>
</dbReference>
<dbReference type="InterPro" id="IPR029016">
    <property type="entry name" value="GAF-like_dom_sf"/>
</dbReference>
<dbReference type="SUPFAM" id="SSF55781">
    <property type="entry name" value="GAF domain-like"/>
    <property type="match status" value="1"/>
</dbReference>
<reference evidence="3 4" key="1">
    <citation type="submission" date="2012-06" db="EMBL/GenBank/DDBJ databases">
        <title>Finished chromosome of genome of Microcoleus sp. PCC 7113.</title>
        <authorList>
            <consortium name="US DOE Joint Genome Institute"/>
            <person name="Gugger M."/>
            <person name="Coursin T."/>
            <person name="Rippka R."/>
            <person name="Tandeau De Marsac N."/>
            <person name="Huntemann M."/>
            <person name="Wei C.-L."/>
            <person name="Han J."/>
            <person name="Detter J.C."/>
            <person name="Han C."/>
            <person name="Tapia R."/>
            <person name="Chen A."/>
            <person name="Kyrpides N."/>
            <person name="Mavromatis K."/>
            <person name="Markowitz V."/>
            <person name="Szeto E."/>
            <person name="Ivanova N."/>
            <person name="Pagani I."/>
            <person name="Pati A."/>
            <person name="Goodwin L."/>
            <person name="Nordberg H.P."/>
            <person name="Cantor M.N."/>
            <person name="Hua S.X."/>
            <person name="Woyke T."/>
            <person name="Kerfeld C.A."/>
        </authorList>
    </citation>
    <scope>NUCLEOTIDE SEQUENCE [LARGE SCALE GENOMIC DNA]</scope>
    <source>
        <strain evidence="3 4">PCC 7113</strain>
    </source>
</reference>
<dbReference type="KEGG" id="mic:Mic7113_4970"/>
<protein>
    <submittedName>
        <fullName evidence="3">GAF domain-containing protein</fullName>
    </submittedName>
</protein>
<accession>K9WLF9</accession>
<proteinExistence type="predicted"/>
<dbReference type="Pfam" id="PF01590">
    <property type="entry name" value="GAF"/>
    <property type="match status" value="1"/>
</dbReference>
<dbReference type="HOGENOM" id="CLU_791822_0_0_3"/>
<evidence type="ECO:0000256" key="1">
    <source>
        <dbReference type="SAM" id="MobiDB-lite"/>
    </source>
</evidence>
<gene>
    <name evidence="3" type="ORF">Mic7113_4970</name>
</gene>
<dbReference type="AlphaFoldDB" id="K9WLF9"/>
<dbReference type="InterPro" id="IPR003018">
    <property type="entry name" value="GAF"/>
</dbReference>
<dbReference type="Gene3D" id="3.30.450.40">
    <property type="match status" value="1"/>
</dbReference>
<dbReference type="EMBL" id="CP003630">
    <property type="protein sequence ID" value="AFZ20631.1"/>
    <property type="molecule type" value="Genomic_DNA"/>
</dbReference>
<name>K9WLF9_9CYAN</name>
<dbReference type="Proteomes" id="UP000010471">
    <property type="component" value="Chromosome"/>
</dbReference>
<dbReference type="eggNOG" id="COG2203">
    <property type="taxonomic scope" value="Bacteria"/>
</dbReference>
<feature type="domain" description="GAF" evidence="2">
    <location>
        <begin position="116"/>
        <end position="282"/>
    </location>
</feature>
<feature type="region of interest" description="Disordered" evidence="1">
    <location>
        <begin position="323"/>
        <end position="350"/>
    </location>
</feature>